<evidence type="ECO:0000313" key="2">
    <source>
        <dbReference type="Proteomes" id="UP000306918"/>
    </source>
</evidence>
<organism evidence="1 2">
    <name type="scientific">Niastella caeni</name>
    <dbReference type="NCBI Taxonomy" id="2569763"/>
    <lineage>
        <taxon>Bacteria</taxon>
        <taxon>Pseudomonadati</taxon>
        <taxon>Bacteroidota</taxon>
        <taxon>Chitinophagia</taxon>
        <taxon>Chitinophagales</taxon>
        <taxon>Chitinophagaceae</taxon>
        <taxon>Niastella</taxon>
    </lineage>
</organism>
<evidence type="ECO:0000313" key="1">
    <source>
        <dbReference type="EMBL" id="THU39297.1"/>
    </source>
</evidence>
<reference evidence="1 2" key="1">
    <citation type="submission" date="2019-04" db="EMBL/GenBank/DDBJ databases">
        <title>Niastella caeni sp. nov., isolated from activated sludge.</title>
        <authorList>
            <person name="Sheng M."/>
        </authorList>
    </citation>
    <scope>NUCLEOTIDE SEQUENCE [LARGE SCALE GENOMIC DNA]</scope>
    <source>
        <strain evidence="1 2">HX-2-15</strain>
    </source>
</reference>
<gene>
    <name evidence="1" type="ORF">FAM09_12350</name>
</gene>
<dbReference type="EMBL" id="STFF01000003">
    <property type="protein sequence ID" value="THU39297.1"/>
    <property type="molecule type" value="Genomic_DNA"/>
</dbReference>
<accession>A0A4S8HUL0</accession>
<dbReference type="RefSeq" id="WP_136577429.1">
    <property type="nucleotide sequence ID" value="NZ_STFF01000003.1"/>
</dbReference>
<proteinExistence type="predicted"/>
<dbReference type="AlphaFoldDB" id="A0A4S8HUL0"/>
<comment type="caution">
    <text evidence="1">The sequence shown here is derived from an EMBL/GenBank/DDBJ whole genome shotgun (WGS) entry which is preliminary data.</text>
</comment>
<name>A0A4S8HUL0_9BACT</name>
<dbReference type="Proteomes" id="UP000306918">
    <property type="component" value="Unassembled WGS sequence"/>
</dbReference>
<keyword evidence="2" id="KW-1185">Reference proteome</keyword>
<sequence>MIRLISTLLVCHLALHSFGQIEEKTYAVLKRRDFNAFKQFAGRFTNEKDKLYFFESNTRDLVEGYQESIFYIKKSYPFDSVVSASLDLRINIIANGNLIIQFYLESQEFINFPASYDTKDTSYTFSDTARLAALKARFQKNFFAPLNEKELFVDSIFYGIKCGRYKQERITVQQAQIRDWVKNRDTTNLFTWLQSTNTEKQVYAVQGFHSLTLMGVKISDKAKKLIEIILKKKGTINTCGSCTADSIKISVVVSEFTQLLVEKTFPHSP</sequence>
<dbReference type="OrthoDB" id="1347235at2"/>
<protein>
    <submittedName>
        <fullName evidence="1">Uncharacterized protein</fullName>
    </submittedName>
</protein>